<organism evidence="1 2">
    <name type="scientific">Elysia chlorotica</name>
    <name type="common">Eastern emerald elysia</name>
    <name type="synonym">Sea slug</name>
    <dbReference type="NCBI Taxonomy" id="188477"/>
    <lineage>
        <taxon>Eukaryota</taxon>
        <taxon>Metazoa</taxon>
        <taxon>Spiralia</taxon>
        <taxon>Lophotrochozoa</taxon>
        <taxon>Mollusca</taxon>
        <taxon>Gastropoda</taxon>
        <taxon>Heterobranchia</taxon>
        <taxon>Euthyneura</taxon>
        <taxon>Panpulmonata</taxon>
        <taxon>Sacoglossa</taxon>
        <taxon>Placobranchoidea</taxon>
        <taxon>Plakobranchidae</taxon>
        <taxon>Elysia</taxon>
    </lineage>
</organism>
<protein>
    <submittedName>
        <fullName evidence="1">Uncharacterized protein</fullName>
    </submittedName>
</protein>
<proteinExistence type="predicted"/>
<sequence length="207" mass="24231">MEKTRPPELVSNPDHLPRKPTLCPQYISRHFVPHPIFPPEKSLVNFLTRVHTVTLSPVDTGSAQVGFFPQARVYKGEPPEPPFLCILTRAHWVRTVVISVLVNEYDDYLFMSLDLARELVREAHARRRGLPYRWRGVPIEEPLYFRLPETEQNELRRLLVTGRILHQVIRGQPRRKNRPYIEPVHKAAKVWFPKPRRCGTRAKRLGN</sequence>
<name>A0A3S0Z4W0_ELYCH</name>
<dbReference type="Proteomes" id="UP000271974">
    <property type="component" value="Unassembled WGS sequence"/>
</dbReference>
<evidence type="ECO:0000313" key="2">
    <source>
        <dbReference type="Proteomes" id="UP000271974"/>
    </source>
</evidence>
<comment type="caution">
    <text evidence="1">The sequence shown here is derived from an EMBL/GenBank/DDBJ whole genome shotgun (WGS) entry which is preliminary data.</text>
</comment>
<gene>
    <name evidence="1" type="ORF">EGW08_022793</name>
</gene>
<keyword evidence="2" id="KW-1185">Reference proteome</keyword>
<dbReference type="AlphaFoldDB" id="A0A3S0Z4W0"/>
<accession>A0A3S0Z4W0</accession>
<evidence type="ECO:0000313" key="1">
    <source>
        <dbReference type="EMBL" id="RUS69446.1"/>
    </source>
</evidence>
<dbReference type="EMBL" id="RQTK01001680">
    <property type="protein sequence ID" value="RUS69446.1"/>
    <property type="molecule type" value="Genomic_DNA"/>
</dbReference>
<reference evidence="1 2" key="1">
    <citation type="submission" date="2019-01" db="EMBL/GenBank/DDBJ databases">
        <title>A draft genome assembly of the solar-powered sea slug Elysia chlorotica.</title>
        <authorList>
            <person name="Cai H."/>
            <person name="Li Q."/>
            <person name="Fang X."/>
            <person name="Li J."/>
            <person name="Curtis N.E."/>
            <person name="Altenburger A."/>
            <person name="Shibata T."/>
            <person name="Feng M."/>
            <person name="Maeda T."/>
            <person name="Schwartz J.A."/>
            <person name="Shigenobu S."/>
            <person name="Lundholm N."/>
            <person name="Nishiyama T."/>
            <person name="Yang H."/>
            <person name="Hasebe M."/>
            <person name="Li S."/>
            <person name="Pierce S.K."/>
            <person name="Wang J."/>
        </authorList>
    </citation>
    <scope>NUCLEOTIDE SEQUENCE [LARGE SCALE GENOMIC DNA]</scope>
    <source>
        <strain evidence="1">EC2010</strain>
        <tissue evidence="1">Whole organism of an adult</tissue>
    </source>
</reference>